<dbReference type="Pfam" id="PF11960">
    <property type="entry name" value="DUF3474"/>
    <property type="match status" value="1"/>
</dbReference>
<feature type="transmembrane region" description="Helical" evidence="6">
    <location>
        <begin position="124"/>
        <end position="144"/>
    </location>
</feature>
<feature type="transmembrane region" description="Helical" evidence="6">
    <location>
        <begin position="91"/>
        <end position="112"/>
    </location>
</feature>
<feature type="transmembrane region" description="Helical" evidence="6">
    <location>
        <begin position="67"/>
        <end position="84"/>
    </location>
</feature>
<feature type="domain" description="Fatty acid desaturase N-terminal" evidence="8">
    <location>
        <begin position="16"/>
        <end position="73"/>
    </location>
</feature>
<evidence type="ECO:0000313" key="10">
    <source>
        <dbReference type="Proteomes" id="UP000789396"/>
    </source>
</evidence>
<keyword evidence="4" id="KW-0560">Oxidoreductase</keyword>
<evidence type="ECO:0000313" key="9">
    <source>
        <dbReference type="EMBL" id="CAG8549813.1"/>
    </source>
</evidence>
<protein>
    <submittedName>
        <fullName evidence="9">15763_t:CDS:1</fullName>
    </submittedName>
</protein>
<evidence type="ECO:0000256" key="5">
    <source>
        <dbReference type="ARBA" id="ARBA00023136"/>
    </source>
</evidence>
<dbReference type="EMBL" id="CAJVPZ010004664">
    <property type="protein sequence ID" value="CAG8549813.1"/>
    <property type="molecule type" value="Genomic_DNA"/>
</dbReference>
<evidence type="ECO:0000256" key="6">
    <source>
        <dbReference type="SAM" id="Phobius"/>
    </source>
</evidence>
<evidence type="ECO:0000256" key="2">
    <source>
        <dbReference type="ARBA" id="ARBA00005189"/>
    </source>
</evidence>
<keyword evidence="5 6" id="KW-0472">Membrane</keyword>
<dbReference type="OrthoDB" id="1461976at2759"/>
<dbReference type="InterPro" id="IPR012171">
    <property type="entry name" value="Fatty_acid_desaturase"/>
</dbReference>
<sequence length="178" mass="20540">MADPNIETQLTQLSHRQTTESKVDKDTKFERDYVPPDIKIQQIRQAIPPHCFEQDTWKSAGYLVKDLAMIAALVYAATFIDTYLPQMLRFIAWLVYWFFCGAFATGVWVIAHECGHQAFSPHKSINNTVGLILHSALLVPYHSWRITHSKHHKHTDAYIFITYVDSSTIIWMAALFDL</sequence>
<comment type="pathway">
    <text evidence="2">Lipid metabolism.</text>
</comment>
<dbReference type="GO" id="GO:0006629">
    <property type="term" value="P:lipid metabolic process"/>
    <property type="evidence" value="ECO:0007669"/>
    <property type="project" value="InterPro"/>
</dbReference>
<keyword evidence="10" id="KW-1185">Reference proteome</keyword>
<dbReference type="Proteomes" id="UP000789396">
    <property type="component" value="Unassembled WGS sequence"/>
</dbReference>
<gene>
    <name evidence="9" type="ORF">RFULGI_LOCUS4600</name>
</gene>
<name>A0A9N9FNF6_9GLOM</name>
<accession>A0A9N9FNF6</accession>
<feature type="domain" description="Fatty acid desaturase" evidence="7">
    <location>
        <begin position="92"/>
        <end position="155"/>
    </location>
</feature>
<dbReference type="PANTHER" id="PTHR32100">
    <property type="entry name" value="OMEGA-6 FATTY ACID DESATURASE, CHLOROPLASTIC"/>
    <property type="match status" value="1"/>
</dbReference>
<dbReference type="AlphaFoldDB" id="A0A9N9FNF6"/>
<dbReference type="GO" id="GO:0016020">
    <property type="term" value="C:membrane"/>
    <property type="evidence" value="ECO:0007669"/>
    <property type="project" value="UniProtKB-SubCell"/>
</dbReference>
<keyword evidence="6" id="KW-1133">Transmembrane helix</keyword>
<dbReference type="InterPro" id="IPR005804">
    <property type="entry name" value="FA_desaturase_dom"/>
</dbReference>
<evidence type="ECO:0000259" key="7">
    <source>
        <dbReference type="Pfam" id="PF00487"/>
    </source>
</evidence>
<comment type="subcellular location">
    <subcellularLocation>
        <location evidence="1">Membrane</location>
    </subcellularLocation>
</comment>
<proteinExistence type="inferred from homology"/>
<evidence type="ECO:0000256" key="3">
    <source>
        <dbReference type="ARBA" id="ARBA00009295"/>
    </source>
</evidence>
<organism evidence="9 10">
    <name type="scientific">Racocetra fulgida</name>
    <dbReference type="NCBI Taxonomy" id="60492"/>
    <lineage>
        <taxon>Eukaryota</taxon>
        <taxon>Fungi</taxon>
        <taxon>Fungi incertae sedis</taxon>
        <taxon>Mucoromycota</taxon>
        <taxon>Glomeromycotina</taxon>
        <taxon>Glomeromycetes</taxon>
        <taxon>Diversisporales</taxon>
        <taxon>Gigasporaceae</taxon>
        <taxon>Racocetra</taxon>
    </lineage>
</organism>
<dbReference type="InterPro" id="IPR021863">
    <property type="entry name" value="FAS_N"/>
</dbReference>
<comment type="caution">
    <text evidence="9">The sequence shown here is derived from an EMBL/GenBank/DDBJ whole genome shotgun (WGS) entry which is preliminary data.</text>
</comment>
<feature type="transmembrane region" description="Helical" evidence="6">
    <location>
        <begin position="156"/>
        <end position="176"/>
    </location>
</feature>
<reference evidence="9" key="1">
    <citation type="submission" date="2021-06" db="EMBL/GenBank/DDBJ databases">
        <authorList>
            <person name="Kallberg Y."/>
            <person name="Tangrot J."/>
            <person name="Rosling A."/>
        </authorList>
    </citation>
    <scope>NUCLEOTIDE SEQUENCE</scope>
    <source>
        <strain evidence="9">IN212</strain>
    </source>
</reference>
<comment type="similarity">
    <text evidence="3">Belongs to the fatty acid desaturase type 1 family.</text>
</comment>
<keyword evidence="6" id="KW-0812">Transmembrane</keyword>
<evidence type="ECO:0000256" key="1">
    <source>
        <dbReference type="ARBA" id="ARBA00004370"/>
    </source>
</evidence>
<evidence type="ECO:0000259" key="8">
    <source>
        <dbReference type="Pfam" id="PF11960"/>
    </source>
</evidence>
<dbReference type="Pfam" id="PF00487">
    <property type="entry name" value="FA_desaturase"/>
    <property type="match status" value="1"/>
</dbReference>
<evidence type="ECO:0000256" key="4">
    <source>
        <dbReference type="ARBA" id="ARBA00023002"/>
    </source>
</evidence>
<dbReference type="GO" id="GO:0016717">
    <property type="term" value="F:oxidoreductase activity, acting on paired donors, with oxidation of a pair of donors resulting in the reduction of molecular oxygen to two molecules of water"/>
    <property type="evidence" value="ECO:0007669"/>
    <property type="project" value="InterPro"/>
</dbReference>